<dbReference type="Proteomes" id="UP000265520">
    <property type="component" value="Unassembled WGS sequence"/>
</dbReference>
<dbReference type="AlphaFoldDB" id="A0A392UXQ3"/>
<name>A0A392UXQ3_9FABA</name>
<dbReference type="EMBL" id="LXQA010981233">
    <property type="protein sequence ID" value="MCI79779.1"/>
    <property type="molecule type" value="Genomic_DNA"/>
</dbReference>
<evidence type="ECO:0000313" key="1">
    <source>
        <dbReference type="EMBL" id="MCI79779.1"/>
    </source>
</evidence>
<feature type="non-terminal residue" evidence="1">
    <location>
        <position position="1"/>
    </location>
</feature>
<accession>A0A392UXQ3</accession>
<keyword evidence="2" id="KW-1185">Reference proteome</keyword>
<proteinExistence type="predicted"/>
<reference evidence="1 2" key="1">
    <citation type="journal article" date="2018" name="Front. Plant Sci.">
        <title>Red Clover (Trifolium pratense) and Zigzag Clover (T. medium) - A Picture of Genomic Similarities and Differences.</title>
        <authorList>
            <person name="Dluhosova J."/>
            <person name="Istvanek J."/>
            <person name="Nedelnik J."/>
            <person name="Repkova J."/>
        </authorList>
    </citation>
    <scope>NUCLEOTIDE SEQUENCE [LARGE SCALE GENOMIC DNA]</scope>
    <source>
        <strain evidence="2">cv. 10/8</strain>
        <tissue evidence="1">Leaf</tissue>
    </source>
</reference>
<organism evidence="1 2">
    <name type="scientific">Trifolium medium</name>
    <dbReference type="NCBI Taxonomy" id="97028"/>
    <lineage>
        <taxon>Eukaryota</taxon>
        <taxon>Viridiplantae</taxon>
        <taxon>Streptophyta</taxon>
        <taxon>Embryophyta</taxon>
        <taxon>Tracheophyta</taxon>
        <taxon>Spermatophyta</taxon>
        <taxon>Magnoliopsida</taxon>
        <taxon>eudicotyledons</taxon>
        <taxon>Gunneridae</taxon>
        <taxon>Pentapetalae</taxon>
        <taxon>rosids</taxon>
        <taxon>fabids</taxon>
        <taxon>Fabales</taxon>
        <taxon>Fabaceae</taxon>
        <taxon>Papilionoideae</taxon>
        <taxon>50 kb inversion clade</taxon>
        <taxon>NPAAA clade</taxon>
        <taxon>Hologalegina</taxon>
        <taxon>IRL clade</taxon>
        <taxon>Trifolieae</taxon>
        <taxon>Trifolium</taxon>
    </lineage>
</organism>
<comment type="caution">
    <text evidence="1">The sequence shown here is derived from an EMBL/GenBank/DDBJ whole genome shotgun (WGS) entry which is preliminary data.</text>
</comment>
<protein>
    <submittedName>
        <fullName evidence="1">Uncharacterized protein</fullName>
    </submittedName>
</protein>
<evidence type="ECO:0000313" key="2">
    <source>
        <dbReference type="Proteomes" id="UP000265520"/>
    </source>
</evidence>
<sequence length="55" mass="6238">VGEAPFLGGPQGSKPHFLFFLGLGMVRPSWVLTCPHENLWRFILGRGCRLRILFL</sequence>